<sequence>MKAFFLSRLFREKILLVGLVLIAAAMWLSSAGGRAATLGKQFRATSSTLAMQRVTIEAKDMIKARAEAAIEQLDPSRTFDRVRLQSELDTIANRAGIQNKSIGDAHTERVEQVAVNSAQVTIRNVDYASLVKFYEELKTRSPYISIEQFNISANTANPAQLLVSIRVSSVEIAR</sequence>
<dbReference type="OrthoDB" id="195207at2"/>
<protein>
    <recommendedName>
        <fullName evidence="3">General secretion pathway protein GspM</fullName>
    </recommendedName>
</protein>
<gene>
    <name evidence="1" type="ORF">AW736_06385</name>
</gene>
<reference evidence="1 2" key="1">
    <citation type="submission" date="2016-01" db="EMBL/GenBank/DDBJ databases">
        <title>High potential of lignocellulose degradation of a new Verrucomicrobia species.</title>
        <authorList>
            <person name="Wang Y."/>
            <person name="Shi Y."/>
            <person name="Qiu Z."/>
            <person name="Liu S."/>
            <person name="Yang H."/>
        </authorList>
    </citation>
    <scope>NUCLEOTIDE SEQUENCE [LARGE SCALE GENOMIC DNA]</scope>
    <source>
        <strain evidence="1 2">TSB47</strain>
    </source>
</reference>
<name>A0A178IM06_9BACT</name>
<evidence type="ECO:0000313" key="1">
    <source>
        <dbReference type="EMBL" id="OAM90808.1"/>
    </source>
</evidence>
<dbReference type="STRING" id="1184151.AW736_06385"/>
<accession>A0A178IM06</accession>
<dbReference type="Proteomes" id="UP000078486">
    <property type="component" value="Unassembled WGS sequence"/>
</dbReference>
<keyword evidence="2" id="KW-1185">Reference proteome</keyword>
<dbReference type="AlphaFoldDB" id="A0A178IM06"/>
<organism evidence="1 2">
    <name type="scientific">Termitidicoccus mucosus</name>
    <dbReference type="NCBI Taxonomy" id="1184151"/>
    <lineage>
        <taxon>Bacteria</taxon>
        <taxon>Pseudomonadati</taxon>
        <taxon>Verrucomicrobiota</taxon>
        <taxon>Opitutia</taxon>
        <taxon>Opitutales</taxon>
        <taxon>Opitutaceae</taxon>
        <taxon>Termitidicoccus</taxon>
    </lineage>
</organism>
<comment type="caution">
    <text evidence="1">The sequence shown here is derived from an EMBL/GenBank/DDBJ whole genome shotgun (WGS) entry which is preliminary data.</text>
</comment>
<evidence type="ECO:0008006" key="3">
    <source>
        <dbReference type="Google" id="ProtNLM"/>
    </source>
</evidence>
<evidence type="ECO:0000313" key="2">
    <source>
        <dbReference type="Proteomes" id="UP000078486"/>
    </source>
</evidence>
<dbReference type="RefSeq" id="WP_068769361.1">
    <property type="nucleotide sequence ID" value="NZ_CP109796.1"/>
</dbReference>
<proteinExistence type="predicted"/>
<dbReference type="EMBL" id="LRRQ01000048">
    <property type="protein sequence ID" value="OAM90808.1"/>
    <property type="molecule type" value="Genomic_DNA"/>
</dbReference>